<dbReference type="RefSeq" id="WP_170038996.1">
    <property type="nucleotide sequence ID" value="NZ_JACHIA010000031.1"/>
</dbReference>
<evidence type="ECO:0000313" key="1">
    <source>
        <dbReference type="EMBL" id="MBB6073848.1"/>
    </source>
</evidence>
<dbReference type="Pfam" id="PF09926">
    <property type="entry name" value="DUF2158"/>
    <property type="match status" value="1"/>
</dbReference>
<comment type="caution">
    <text evidence="1">The sequence shown here is derived from an EMBL/GenBank/DDBJ whole genome shotgun (WGS) entry which is preliminary data.</text>
</comment>
<gene>
    <name evidence="1" type="ORF">HNQ61_005526</name>
</gene>
<sequence length="66" mass="6954">MAKFQIGDIVQLKSGGPKMTVKQVFPDGVVSCHWFSGTKLSSGIFSAETLVVAEGPGDNRTGKNKA</sequence>
<protein>
    <submittedName>
        <fullName evidence="1">Uncharacterized protein YodC (DUF2158 family)</fullName>
    </submittedName>
</protein>
<proteinExistence type="predicted"/>
<dbReference type="InterPro" id="IPR019226">
    <property type="entry name" value="DUF2158"/>
</dbReference>
<dbReference type="AlphaFoldDB" id="A0A841H787"/>
<evidence type="ECO:0000313" key="2">
    <source>
        <dbReference type="Proteomes" id="UP000582837"/>
    </source>
</evidence>
<reference evidence="1 2" key="1">
    <citation type="submission" date="2020-08" db="EMBL/GenBank/DDBJ databases">
        <title>Genomic Encyclopedia of Type Strains, Phase IV (KMG-IV): sequencing the most valuable type-strain genomes for metagenomic binning, comparative biology and taxonomic classification.</title>
        <authorList>
            <person name="Goeker M."/>
        </authorList>
    </citation>
    <scope>NUCLEOTIDE SEQUENCE [LARGE SCALE GENOMIC DNA]</scope>
    <source>
        <strain evidence="1 2">DSM 29007</strain>
    </source>
</reference>
<name>A0A841H787_9BACT</name>
<keyword evidence="2" id="KW-1185">Reference proteome</keyword>
<organism evidence="1 2">
    <name type="scientific">Longimicrobium terrae</name>
    <dbReference type="NCBI Taxonomy" id="1639882"/>
    <lineage>
        <taxon>Bacteria</taxon>
        <taxon>Pseudomonadati</taxon>
        <taxon>Gemmatimonadota</taxon>
        <taxon>Longimicrobiia</taxon>
        <taxon>Longimicrobiales</taxon>
        <taxon>Longimicrobiaceae</taxon>
        <taxon>Longimicrobium</taxon>
    </lineage>
</organism>
<accession>A0A841H787</accession>
<dbReference type="EMBL" id="JACHIA010000031">
    <property type="protein sequence ID" value="MBB6073848.1"/>
    <property type="molecule type" value="Genomic_DNA"/>
</dbReference>
<dbReference type="Proteomes" id="UP000582837">
    <property type="component" value="Unassembled WGS sequence"/>
</dbReference>